<accession>A0A241XFB6</accession>
<comment type="caution">
    <text evidence="1">The sequence shown here is derived from an EMBL/GenBank/DDBJ whole genome shotgun (WGS) entry which is preliminary data.</text>
</comment>
<dbReference type="EMBL" id="NSNE01000046">
    <property type="protein sequence ID" value="RPM00726.1"/>
    <property type="molecule type" value="Genomic_DNA"/>
</dbReference>
<dbReference type="RefSeq" id="WP_023110937.1">
    <property type="nucleotide sequence ID" value="NZ_CAADNE010000560.1"/>
</dbReference>
<organism evidence="1 3">
    <name type="scientific">Pseudomonas aeruginosa</name>
    <dbReference type="NCBI Taxonomy" id="287"/>
    <lineage>
        <taxon>Bacteria</taxon>
        <taxon>Pseudomonadati</taxon>
        <taxon>Pseudomonadota</taxon>
        <taxon>Gammaproteobacteria</taxon>
        <taxon>Pseudomonadales</taxon>
        <taxon>Pseudomonadaceae</taxon>
        <taxon>Pseudomonas</taxon>
    </lineage>
</organism>
<dbReference type="AlphaFoldDB" id="A0A241XFB6"/>
<protein>
    <submittedName>
        <fullName evidence="1">Uncharacterized protein</fullName>
    </submittedName>
</protein>
<dbReference type="EMBL" id="NFFZ01000054">
    <property type="protein sequence ID" value="OTI54482.1"/>
    <property type="molecule type" value="Genomic_DNA"/>
</dbReference>
<gene>
    <name evidence="1" type="ORF">CAZ10_37630</name>
    <name evidence="2" type="ORF">IPC1295_33465</name>
</gene>
<dbReference type="Proteomes" id="UP000284767">
    <property type="component" value="Unassembled WGS sequence"/>
</dbReference>
<reference evidence="2 4" key="2">
    <citation type="submission" date="2017-08" db="EMBL/GenBank/DDBJ databases">
        <authorList>
            <person name="Feschi L."/>
            <person name="Jeukens J."/>
            <person name="Emond-Rheault J.-G."/>
            <person name="Kukavica-Ibrulj I."/>
            <person name="Boyle B."/>
            <person name="Levesque R.C."/>
        </authorList>
    </citation>
    <scope>NUCLEOTIDE SEQUENCE [LARGE SCALE GENOMIC DNA]</scope>
    <source>
        <strain evidence="2 4">PA-W36</strain>
    </source>
</reference>
<evidence type="ECO:0000313" key="1">
    <source>
        <dbReference type="EMBL" id="OTI54482.1"/>
    </source>
</evidence>
<reference evidence="1 3" key="1">
    <citation type="submission" date="2017-05" db="EMBL/GenBank/DDBJ databases">
        <authorList>
            <person name="Song R."/>
            <person name="Chenine A.L."/>
            <person name="Ruprecht R.M."/>
        </authorList>
    </citation>
    <scope>NUCLEOTIDE SEQUENCE [LARGE SCALE GENOMIC DNA]</scope>
    <source>
        <strain evidence="1 3">S567_C10_BS</strain>
    </source>
</reference>
<name>A0A241XFB6_PSEAI</name>
<evidence type="ECO:0000313" key="3">
    <source>
        <dbReference type="Proteomes" id="UP000194857"/>
    </source>
</evidence>
<sequence length="90" mass="10024">MSTNLPQLEQTIIEIARQELAAVAAFYRKKEKGPVNGNFDEAWSEYLGRYHALSTLLVLGQLPNSGMSEEGARVLRDIEAEYIALRVSAN</sequence>
<evidence type="ECO:0000313" key="2">
    <source>
        <dbReference type="EMBL" id="RPM00726.1"/>
    </source>
</evidence>
<evidence type="ECO:0000313" key="4">
    <source>
        <dbReference type="Proteomes" id="UP000284767"/>
    </source>
</evidence>
<reference evidence="2 4" key="3">
    <citation type="submission" date="2019-01" db="EMBL/GenBank/DDBJ databases">
        <title>The Pseudomonas aeruginosa pan-genome provides new insights on its population structure, horizontal gene transfer and pathogenicity.</title>
        <authorList>
            <person name="Freschi L."/>
            <person name="Vincent A.T."/>
            <person name="Jeukens J."/>
            <person name="Emond-Rheault J.-G."/>
            <person name="Kukavica-Ibrulj I."/>
            <person name="Dupont M.-J."/>
            <person name="Charette S.J."/>
            <person name="Boyle B."/>
            <person name="Levesque R.C."/>
        </authorList>
    </citation>
    <scope>NUCLEOTIDE SEQUENCE [LARGE SCALE GENOMIC DNA]</scope>
    <source>
        <strain evidence="2 4">PA-W36</strain>
    </source>
</reference>
<proteinExistence type="predicted"/>
<dbReference type="Proteomes" id="UP000194857">
    <property type="component" value="Unassembled WGS sequence"/>
</dbReference>